<dbReference type="GO" id="GO:0006203">
    <property type="term" value="P:dGTP catabolic process"/>
    <property type="evidence" value="ECO:0007669"/>
    <property type="project" value="TreeGrafter"/>
</dbReference>
<dbReference type="SUPFAM" id="SSF109604">
    <property type="entry name" value="HD-domain/PDEase-like"/>
    <property type="match status" value="1"/>
</dbReference>
<sequence length="394" mass="45519">MNKKKIINDPIYGFINIPYEILFDLMEHSWFQRLRRISQVGLTQLTYPGATHSRFHHALGAMHLMWESIGLLRGKGISITEEEARAACTAILLHDIGHGPFSHALEGTLIRKSHEDLSLEIMHALNDQFRGDLGLAIKIFTGEYPRVFLHQLVSGELDVDRLDYLGRDSFYTGVVEGKIGTNRIIKMMNVVDDELVIEEKGLYSIEKFLMARKIMYWQVYMHKTVLAVEKMLISAVSRMQMIIDKNGVPQCSQKFHRLLAGDNSLELFLQLDDTDAIYALKNHQMFSDPLLSYLSEGILKRKLFRSRLSTKPFSVDTSEKILEQLVNTLDIDENTARQLIFSGSETTQFYDWKPRQIKFLMKDGRIRPFEEISDLGDTRHETTKYYLVYPKMGM</sequence>
<dbReference type="SMART" id="SM00471">
    <property type="entry name" value="HDc"/>
    <property type="match status" value="1"/>
</dbReference>
<gene>
    <name evidence="2" type="ORF">KUV50_09450</name>
</gene>
<name>A0A953HTX0_9BACT</name>
<accession>A0A953HTX0</accession>
<dbReference type="InterPro" id="IPR003607">
    <property type="entry name" value="HD/PDEase_dom"/>
</dbReference>
<dbReference type="InterPro" id="IPR050135">
    <property type="entry name" value="dGTPase-like"/>
</dbReference>
<protein>
    <submittedName>
        <fullName evidence="2">HD domain-containing protein</fullName>
    </submittedName>
</protein>
<evidence type="ECO:0000313" key="3">
    <source>
        <dbReference type="Proteomes" id="UP000753961"/>
    </source>
</evidence>
<dbReference type="AlphaFoldDB" id="A0A953HTX0"/>
<dbReference type="Pfam" id="PF19276">
    <property type="entry name" value="HD_assoc_2"/>
    <property type="match status" value="1"/>
</dbReference>
<dbReference type="Proteomes" id="UP000753961">
    <property type="component" value="Unassembled WGS sequence"/>
</dbReference>
<proteinExistence type="predicted"/>
<dbReference type="Pfam" id="PF01966">
    <property type="entry name" value="HD"/>
    <property type="match status" value="1"/>
</dbReference>
<comment type="caution">
    <text evidence="2">The sequence shown here is derived from an EMBL/GenBank/DDBJ whole genome shotgun (WGS) entry which is preliminary data.</text>
</comment>
<dbReference type="PANTHER" id="PTHR11373:SF4">
    <property type="entry name" value="DEOXYNUCLEOSIDE TRIPHOSPHATE TRIPHOSPHOHYDROLASE SAMHD1"/>
    <property type="match status" value="1"/>
</dbReference>
<evidence type="ECO:0000313" key="2">
    <source>
        <dbReference type="EMBL" id="MBY5958355.1"/>
    </source>
</evidence>
<reference evidence="2" key="1">
    <citation type="submission" date="2021-06" db="EMBL/GenBank/DDBJ databases">
        <title>44 bacteria genomes isolated from Dapeng, Shenzhen.</title>
        <authorList>
            <person name="Zheng W."/>
            <person name="Yu S."/>
            <person name="Huang Y."/>
        </authorList>
    </citation>
    <scope>NUCLEOTIDE SEQUENCE</scope>
    <source>
        <strain evidence="2">DP5N28-2</strain>
    </source>
</reference>
<feature type="domain" description="HD/PDEase" evidence="1">
    <location>
        <begin position="50"/>
        <end position="174"/>
    </location>
</feature>
<organism evidence="2 3">
    <name type="scientific">Membranihabitans marinus</name>
    <dbReference type="NCBI Taxonomy" id="1227546"/>
    <lineage>
        <taxon>Bacteria</taxon>
        <taxon>Pseudomonadati</taxon>
        <taxon>Bacteroidota</taxon>
        <taxon>Saprospiria</taxon>
        <taxon>Saprospirales</taxon>
        <taxon>Saprospiraceae</taxon>
        <taxon>Membranihabitans</taxon>
    </lineage>
</organism>
<dbReference type="EMBL" id="JAHVHU010000008">
    <property type="protein sequence ID" value="MBY5958355.1"/>
    <property type="molecule type" value="Genomic_DNA"/>
</dbReference>
<evidence type="ECO:0000259" key="1">
    <source>
        <dbReference type="SMART" id="SM00471"/>
    </source>
</evidence>
<dbReference type="Gene3D" id="1.10.3210.10">
    <property type="entry name" value="Hypothetical protein af1432"/>
    <property type="match status" value="1"/>
</dbReference>
<dbReference type="InterPro" id="IPR006674">
    <property type="entry name" value="HD_domain"/>
</dbReference>
<dbReference type="PANTHER" id="PTHR11373">
    <property type="entry name" value="DEOXYNUCLEOSIDE TRIPHOSPHATE TRIPHOSPHOHYDROLASE"/>
    <property type="match status" value="1"/>
</dbReference>
<dbReference type="RefSeq" id="WP_222579893.1">
    <property type="nucleotide sequence ID" value="NZ_JAHVHU010000008.1"/>
</dbReference>
<keyword evidence="3" id="KW-1185">Reference proteome</keyword>
<dbReference type="InterPro" id="IPR045509">
    <property type="entry name" value="HD_assoc_2"/>
</dbReference>
<dbReference type="CDD" id="cd00077">
    <property type="entry name" value="HDc"/>
    <property type="match status" value="1"/>
</dbReference>
<dbReference type="GO" id="GO:0008832">
    <property type="term" value="F:dGTPase activity"/>
    <property type="evidence" value="ECO:0007669"/>
    <property type="project" value="TreeGrafter"/>
</dbReference>